<dbReference type="Proteomes" id="UP001215280">
    <property type="component" value="Unassembled WGS sequence"/>
</dbReference>
<reference evidence="1" key="1">
    <citation type="submission" date="2023-03" db="EMBL/GenBank/DDBJ databases">
        <title>Massive genome expansion in bonnet fungi (Mycena s.s.) driven by repeated elements and novel gene families across ecological guilds.</title>
        <authorList>
            <consortium name="Lawrence Berkeley National Laboratory"/>
            <person name="Harder C.B."/>
            <person name="Miyauchi S."/>
            <person name="Viragh M."/>
            <person name="Kuo A."/>
            <person name="Thoen E."/>
            <person name="Andreopoulos B."/>
            <person name="Lu D."/>
            <person name="Skrede I."/>
            <person name="Drula E."/>
            <person name="Henrissat B."/>
            <person name="Morin E."/>
            <person name="Kohler A."/>
            <person name="Barry K."/>
            <person name="LaButti K."/>
            <person name="Morin E."/>
            <person name="Salamov A."/>
            <person name="Lipzen A."/>
            <person name="Mereny Z."/>
            <person name="Hegedus B."/>
            <person name="Baldrian P."/>
            <person name="Stursova M."/>
            <person name="Weitz H."/>
            <person name="Taylor A."/>
            <person name="Grigoriev I.V."/>
            <person name="Nagy L.G."/>
            <person name="Martin F."/>
            <person name="Kauserud H."/>
        </authorList>
    </citation>
    <scope>NUCLEOTIDE SEQUENCE</scope>
    <source>
        <strain evidence="1">CBHHK188m</strain>
    </source>
</reference>
<protein>
    <submittedName>
        <fullName evidence="1">Uncharacterized protein</fullName>
    </submittedName>
</protein>
<accession>A0AAD7JZF4</accession>
<organism evidence="1 2">
    <name type="scientific">Mycena maculata</name>
    <dbReference type="NCBI Taxonomy" id="230809"/>
    <lineage>
        <taxon>Eukaryota</taxon>
        <taxon>Fungi</taxon>
        <taxon>Dikarya</taxon>
        <taxon>Basidiomycota</taxon>
        <taxon>Agaricomycotina</taxon>
        <taxon>Agaricomycetes</taxon>
        <taxon>Agaricomycetidae</taxon>
        <taxon>Agaricales</taxon>
        <taxon>Marasmiineae</taxon>
        <taxon>Mycenaceae</taxon>
        <taxon>Mycena</taxon>
    </lineage>
</organism>
<dbReference type="EMBL" id="JARJLG010000017">
    <property type="protein sequence ID" value="KAJ7773703.1"/>
    <property type="molecule type" value="Genomic_DNA"/>
</dbReference>
<dbReference type="AlphaFoldDB" id="A0AAD7JZF4"/>
<evidence type="ECO:0000313" key="2">
    <source>
        <dbReference type="Proteomes" id="UP001215280"/>
    </source>
</evidence>
<name>A0AAD7JZF4_9AGAR</name>
<comment type="caution">
    <text evidence="1">The sequence shown here is derived from an EMBL/GenBank/DDBJ whole genome shotgun (WGS) entry which is preliminary data.</text>
</comment>
<keyword evidence="2" id="KW-1185">Reference proteome</keyword>
<sequence>MMMKLVKFRRGSDRSRVAVSEMPEMEGNGMRICLRNAEGGKDCKDNAEITDWSGKAEYRMSVVINLNGDCPESFRGSSEVMGSSGKSGAAPEVPKKCKNTFVFQRFVPKSTPTGPKGVHTILFNRLKILRKTVARGKNFGESESQSIGPTTGCIQTGVATWSQRFDEKKKDDREADDWQRIYKMVLYDLRQIAII</sequence>
<proteinExistence type="predicted"/>
<gene>
    <name evidence="1" type="ORF">DFH07DRAFT_767644</name>
</gene>
<evidence type="ECO:0000313" key="1">
    <source>
        <dbReference type="EMBL" id="KAJ7773703.1"/>
    </source>
</evidence>